<gene>
    <name evidence="4" type="ORF">F480_04335</name>
</gene>
<keyword evidence="3" id="KW-1133">Transmembrane helix</keyword>
<dbReference type="PROSITE" id="PS00531">
    <property type="entry name" value="RNASE_T2_2"/>
    <property type="match status" value="1"/>
</dbReference>
<keyword evidence="3" id="KW-0472">Membrane</keyword>
<feature type="transmembrane region" description="Helical" evidence="3">
    <location>
        <begin position="15"/>
        <end position="33"/>
    </location>
</feature>
<dbReference type="InterPro" id="IPR001568">
    <property type="entry name" value="RNase_T2-like"/>
</dbReference>
<dbReference type="PANTHER" id="PTHR11240:SF22">
    <property type="entry name" value="RIBONUCLEASE T2"/>
    <property type="match status" value="1"/>
</dbReference>
<dbReference type="InterPro" id="IPR018188">
    <property type="entry name" value="RNase_T2_His_AS_1"/>
</dbReference>
<dbReference type="Gene3D" id="3.90.730.10">
    <property type="entry name" value="Ribonuclease T2-like"/>
    <property type="match status" value="1"/>
</dbReference>
<evidence type="ECO:0000256" key="3">
    <source>
        <dbReference type="SAM" id="Phobius"/>
    </source>
</evidence>
<dbReference type="PANTHER" id="PTHR11240">
    <property type="entry name" value="RIBONUCLEASE T2"/>
    <property type="match status" value="1"/>
</dbReference>
<evidence type="ECO:0000256" key="2">
    <source>
        <dbReference type="RuleBase" id="RU004328"/>
    </source>
</evidence>
<name>A0A179D0Q8_BIBTR</name>
<comment type="caution">
    <text evidence="4">The sequence shown here is derived from an EMBL/GenBank/DDBJ whole genome shotgun (WGS) entry which is preliminary data.</text>
</comment>
<dbReference type="RefSeq" id="WP_015431833.1">
    <property type="nucleotide sequence ID" value="NZ_JACI01000001.1"/>
</dbReference>
<dbReference type="GO" id="GO:0033897">
    <property type="term" value="F:ribonuclease T2 activity"/>
    <property type="evidence" value="ECO:0007669"/>
    <property type="project" value="InterPro"/>
</dbReference>
<dbReference type="EMBL" id="JACI01000001">
    <property type="protein sequence ID" value="OAQ15744.1"/>
    <property type="molecule type" value="Genomic_DNA"/>
</dbReference>
<dbReference type="Pfam" id="PF00445">
    <property type="entry name" value="Ribonuclease_T2"/>
    <property type="match status" value="1"/>
</dbReference>
<dbReference type="GO" id="GO:0006401">
    <property type="term" value="P:RNA catabolic process"/>
    <property type="evidence" value="ECO:0007669"/>
    <property type="project" value="UniProtKB-ARBA"/>
</dbReference>
<reference evidence="4 5" key="1">
    <citation type="submission" date="2014-01" db="EMBL/GenBank/DDBJ databases">
        <authorList>
            <person name="Zuccon D."/>
        </authorList>
    </citation>
    <scope>NUCLEOTIDE SEQUENCE [LARGE SCALE GENOMIC DNA]</scope>
    <source>
        <strain evidence="4 5">Y31</strain>
    </source>
</reference>
<sequence>MKKHNSQPLSKRSSLNQLLFIIIILIFAIFTWIKNEEKAQQSSTSKSEIQLPTSLGNYDTVMANDNLGQNKKAGVDYYQLALSWSPSFCELQKRKNEGDIPKHLRYQCDNADKFGWVIHGLWPQAASARSPSEHPRFCQGDLPPLSEELIKQHMPESPGANLLQGQWEKHGACAFNSADSYFAKQKELFLQLKLPEQAMSRKELFAWLKQHNPQLKNAYIGASKTELYICYDKQWNVIDCPKN</sequence>
<evidence type="ECO:0000313" key="4">
    <source>
        <dbReference type="EMBL" id="OAQ15744.1"/>
    </source>
</evidence>
<dbReference type="InterPro" id="IPR033130">
    <property type="entry name" value="RNase_T2_His_AS_2"/>
</dbReference>
<organism evidence="4 5">
    <name type="scientific">Bibersteinia trehalosi Y31</name>
    <dbReference type="NCBI Taxonomy" id="1261658"/>
    <lineage>
        <taxon>Bacteria</taxon>
        <taxon>Pseudomonadati</taxon>
        <taxon>Pseudomonadota</taxon>
        <taxon>Gammaproteobacteria</taxon>
        <taxon>Pasteurellales</taxon>
        <taxon>Pasteurellaceae</taxon>
        <taxon>Bibersteinia</taxon>
    </lineage>
</organism>
<dbReference type="PROSITE" id="PS00530">
    <property type="entry name" value="RNASE_T2_1"/>
    <property type="match status" value="1"/>
</dbReference>
<proteinExistence type="inferred from homology"/>
<dbReference type="InterPro" id="IPR036430">
    <property type="entry name" value="RNase_T2-like_sf"/>
</dbReference>
<dbReference type="Proteomes" id="UP000078358">
    <property type="component" value="Unassembled WGS sequence"/>
</dbReference>
<comment type="similarity">
    <text evidence="1 2">Belongs to the RNase T2 family.</text>
</comment>
<keyword evidence="3" id="KW-0812">Transmembrane</keyword>
<accession>A0A179D0Q8</accession>
<protein>
    <submittedName>
        <fullName evidence="4">Ribonuclease</fullName>
    </submittedName>
</protein>
<dbReference type="AlphaFoldDB" id="A0A179D0Q8"/>
<evidence type="ECO:0000313" key="5">
    <source>
        <dbReference type="Proteomes" id="UP000078358"/>
    </source>
</evidence>
<dbReference type="SUPFAM" id="SSF55895">
    <property type="entry name" value="Ribonuclease Rh-like"/>
    <property type="match status" value="1"/>
</dbReference>
<evidence type="ECO:0000256" key="1">
    <source>
        <dbReference type="ARBA" id="ARBA00007469"/>
    </source>
</evidence>
<dbReference type="PATRIC" id="fig|1261658.3.peg.872"/>
<dbReference type="GO" id="GO:0003723">
    <property type="term" value="F:RNA binding"/>
    <property type="evidence" value="ECO:0007669"/>
    <property type="project" value="InterPro"/>
</dbReference>